<feature type="compositionally biased region" description="Acidic residues" evidence="1">
    <location>
        <begin position="542"/>
        <end position="553"/>
    </location>
</feature>
<feature type="region of interest" description="Disordered" evidence="1">
    <location>
        <begin position="12"/>
        <end position="44"/>
    </location>
</feature>
<dbReference type="EMBL" id="KC977571">
    <property type="protein sequence ID" value="AGO83423.1"/>
    <property type="molecule type" value="Genomic_DNA"/>
</dbReference>
<dbReference type="PROSITE" id="PS51257">
    <property type="entry name" value="PROKAR_LIPOPROTEIN"/>
    <property type="match status" value="1"/>
</dbReference>
<protein>
    <submittedName>
        <fullName evidence="2">Uncharacterized protein</fullName>
    </submittedName>
</protein>
<evidence type="ECO:0000313" key="2">
    <source>
        <dbReference type="EMBL" id="AGO83423.1"/>
    </source>
</evidence>
<feature type="compositionally biased region" description="Acidic residues" evidence="1">
    <location>
        <begin position="520"/>
        <end position="529"/>
    </location>
</feature>
<feature type="region of interest" description="Disordered" evidence="1">
    <location>
        <begin position="498"/>
        <end position="553"/>
    </location>
</feature>
<dbReference type="GeneID" id="16605210"/>
<organism evidence="2 3">
    <name type="scientific">Pandoravirus salinus</name>
    <dbReference type="NCBI Taxonomy" id="1349410"/>
    <lineage>
        <taxon>Viruses</taxon>
        <taxon>Pandoravirus</taxon>
    </lineage>
</organism>
<evidence type="ECO:0000256" key="1">
    <source>
        <dbReference type="SAM" id="MobiDB-lite"/>
    </source>
</evidence>
<name>S4VSZ8_9VIRU</name>
<feature type="compositionally biased region" description="Acidic residues" evidence="1">
    <location>
        <begin position="498"/>
        <end position="510"/>
    </location>
</feature>
<reference evidence="2 3" key="1">
    <citation type="journal article" date="2013" name="Science">
        <title>Pandoraviruses: amoeba viruses with genomes up to 2.5 Mb reaching that of parasitic eukaryotes.</title>
        <authorList>
            <person name="Philippe N."/>
            <person name="Legendre M."/>
            <person name="Doutre G."/>
            <person name="Coute Y."/>
            <person name="Poirot O."/>
            <person name="Lescot M."/>
            <person name="Arslan D."/>
            <person name="Seltzer V."/>
            <person name="Bertaux L."/>
            <person name="Bruley C."/>
            <person name="Garin J."/>
            <person name="Claverie J.M."/>
            <person name="Abergel C."/>
        </authorList>
    </citation>
    <scope>NUCLEOTIDE SEQUENCE [LARGE SCALE GENOMIC DNA]</scope>
</reference>
<dbReference type="Proteomes" id="UP000204584">
    <property type="component" value="Segment"/>
</dbReference>
<accession>S4VSZ8</accession>
<gene>
    <name evidence="2" type="ORF">psal_cds_41</name>
</gene>
<dbReference type="KEGG" id="vg:16605210"/>
<feature type="compositionally biased region" description="Basic and acidic residues" evidence="1">
    <location>
        <begin position="530"/>
        <end position="541"/>
    </location>
</feature>
<dbReference type="RefSeq" id="YP_008436485.1">
    <property type="nucleotide sequence ID" value="NC_022098.1"/>
</dbReference>
<evidence type="ECO:0000313" key="3">
    <source>
        <dbReference type="Proteomes" id="UP000204584"/>
    </source>
</evidence>
<sequence length="553" mass="59663">MKRTLDDLALQLSTGSSCGDSDGQDDSDDIAPRPSRAKVDGGPAWDPPMVAALLRGSAWAPDAESQRLFAESMFSATRLNRMADQWNQRSPTTVWDVVAAAYEALWSSLGPAGIEAVGGHHRPPTFVDVQRAYYDLDDHDSVDRHMALLHGMQFDGAFPDLERNVLVPCRSLGEAINRAAQRALTVATLGQSAYARFPRVFSPVWDALAIASARCHCRVINADGTTRPYLIIVGDGFGERTRVAALLRGDACYPPDFVECPTNVISSVTFRADGTRSWGARPFLDVLGTPIACFGNEHLVPFLEALADPVSARHTMADDAYPVAAGAAQVARALVPIPTADRYADALEAAFGLYPHESSMGSVRALALTEYDLVLALYLFAGQTSARKRVADRRARARGVPRLVDLASAVYTGPLTAQVLPIEAARVAARYTLDRICAAPALADGHLADAATLLDVAECLDYCPTKAETRWPELLAWSLDMTNVSGFPVDRYPFCTDDGYDDSDDDDDSGDGGGDHSDHDTEDDTDDDDGKGYDDDDHLLFTDDGDDDDDSGP</sequence>
<proteinExistence type="predicted"/>
<keyword evidence="3" id="KW-1185">Reference proteome</keyword>